<dbReference type="Proteomes" id="UP000481033">
    <property type="component" value="Unassembled WGS sequence"/>
</dbReference>
<dbReference type="AlphaFoldDB" id="A0A6M0RTJ5"/>
<dbReference type="Pfam" id="PF01957">
    <property type="entry name" value="NfeD"/>
    <property type="match status" value="1"/>
</dbReference>
<reference evidence="2 3" key="1">
    <citation type="journal article" date="2020" name="Microb. Ecol.">
        <title>Ecogenomics of the Marine Benthic Filamentous Cyanobacterium Adonisia.</title>
        <authorList>
            <person name="Walter J.M."/>
            <person name="Coutinho F.H."/>
            <person name="Leomil L."/>
            <person name="Hargreaves P.I."/>
            <person name="Campeao M.E."/>
            <person name="Vieira V.V."/>
            <person name="Silva B.S."/>
            <person name="Fistarol G.O."/>
            <person name="Salomon P.S."/>
            <person name="Sawabe T."/>
            <person name="Mino S."/>
            <person name="Hosokawa M."/>
            <person name="Miyashita H."/>
            <person name="Maruyama F."/>
            <person name="van Verk M.C."/>
            <person name="Dutilh B.E."/>
            <person name="Thompson C.C."/>
            <person name="Thompson F.L."/>
        </authorList>
    </citation>
    <scope>NUCLEOTIDE SEQUENCE [LARGE SCALE GENOMIC DNA]</scope>
    <source>
        <strain evidence="2 3">CCMR0081</strain>
    </source>
</reference>
<protein>
    <recommendedName>
        <fullName evidence="1">NfeD-like C-terminal domain-containing protein</fullName>
    </recommendedName>
</protein>
<sequence>MISMSFKKEYRQLPTEGIVVEIVRKSEEWRVQVYGVYWFAKANRHLDFNPGDIVRVVGRRGNKLIIDKQKCESLYTIDDH</sequence>
<name>A0A6M0RTJ5_9CYAN</name>
<evidence type="ECO:0000259" key="1">
    <source>
        <dbReference type="Pfam" id="PF01957"/>
    </source>
</evidence>
<dbReference type="EMBL" id="QXHD01000004">
    <property type="protein sequence ID" value="NEZ59479.1"/>
    <property type="molecule type" value="Genomic_DNA"/>
</dbReference>
<feature type="domain" description="NfeD-like C-terminal" evidence="1">
    <location>
        <begin position="16"/>
        <end position="68"/>
    </location>
</feature>
<organism evidence="2 3">
    <name type="scientific">Adonisia turfae CCMR0081</name>
    <dbReference type="NCBI Taxonomy" id="2292702"/>
    <lineage>
        <taxon>Bacteria</taxon>
        <taxon>Bacillati</taxon>
        <taxon>Cyanobacteriota</taxon>
        <taxon>Adonisia</taxon>
        <taxon>Adonisia turfae</taxon>
    </lineage>
</organism>
<comment type="caution">
    <text evidence="2">The sequence shown here is derived from an EMBL/GenBank/DDBJ whole genome shotgun (WGS) entry which is preliminary data.</text>
</comment>
<evidence type="ECO:0000313" key="2">
    <source>
        <dbReference type="EMBL" id="NEZ59479.1"/>
    </source>
</evidence>
<accession>A0A6M0RTJ5</accession>
<dbReference type="InterPro" id="IPR012340">
    <property type="entry name" value="NA-bd_OB-fold"/>
</dbReference>
<dbReference type="Gene3D" id="2.40.50.140">
    <property type="entry name" value="Nucleic acid-binding proteins"/>
    <property type="match status" value="1"/>
</dbReference>
<proteinExistence type="predicted"/>
<evidence type="ECO:0000313" key="3">
    <source>
        <dbReference type="Proteomes" id="UP000481033"/>
    </source>
</evidence>
<gene>
    <name evidence="2" type="ORF">DXZ20_28310</name>
</gene>
<dbReference type="SUPFAM" id="SSF141322">
    <property type="entry name" value="NfeD domain-like"/>
    <property type="match status" value="1"/>
</dbReference>
<keyword evidence="3" id="KW-1185">Reference proteome</keyword>
<dbReference type="InterPro" id="IPR002810">
    <property type="entry name" value="NfeD-like_C"/>
</dbReference>